<name>A0A151IS38_9HYME</name>
<organism evidence="1 2">
    <name type="scientific">Trachymyrmex cornetzi</name>
    <dbReference type="NCBI Taxonomy" id="471704"/>
    <lineage>
        <taxon>Eukaryota</taxon>
        <taxon>Metazoa</taxon>
        <taxon>Ecdysozoa</taxon>
        <taxon>Arthropoda</taxon>
        <taxon>Hexapoda</taxon>
        <taxon>Insecta</taxon>
        <taxon>Pterygota</taxon>
        <taxon>Neoptera</taxon>
        <taxon>Endopterygota</taxon>
        <taxon>Hymenoptera</taxon>
        <taxon>Apocrita</taxon>
        <taxon>Aculeata</taxon>
        <taxon>Formicoidea</taxon>
        <taxon>Formicidae</taxon>
        <taxon>Myrmicinae</taxon>
        <taxon>Trachymyrmex</taxon>
    </lineage>
</organism>
<dbReference type="AlphaFoldDB" id="A0A151IS38"/>
<dbReference type="EMBL" id="KQ981097">
    <property type="protein sequence ID" value="KYN09497.1"/>
    <property type="molecule type" value="Genomic_DNA"/>
</dbReference>
<accession>A0A151IS38</accession>
<proteinExistence type="predicted"/>
<evidence type="ECO:0000313" key="2">
    <source>
        <dbReference type="Proteomes" id="UP000078492"/>
    </source>
</evidence>
<keyword evidence="2" id="KW-1185">Reference proteome</keyword>
<protein>
    <submittedName>
        <fullName evidence="1">Uncharacterized protein</fullName>
    </submittedName>
</protein>
<dbReference type="PANTHER" id="PTHR46114">
    <property type="entry name" value="APPLE DOMAIN-CONTAINING PROTEIN"/>
    <property type="match status" value="1"/>
</dbReference>
<sequence>MSLRNSCANKVNKFCNVCGCYEVKKYRNDITKYLKQSYFKCYGFSIQNLDKPWVPNMICNNYATSLKLQNKNNKGVPHVIISNDEITNIDDITNNDDEILFSEEINSEKSNMAPKPLNQKELNDLVRDCNLSKQMSELLASRLKERNLVTAETKITFYRNREQNFLKYFSEEDSIVYCSNIRGLINEIKSDIYIPEEWRLFIDSSKRSLKAILLHNGNKYASVPIAHSVKIQENYNSFKKVLQKIKYSEHQWLICSDVKVLCMILGQQSGNTKFPCYLCEWDSRKTFTLDQKRMASKN</sequence>
<evidence type="ECO:0000313" key="1">
    <source>
        <dbReference type="EMBL" id="KYN09497.1"/>
    </source>
</evidence>
<dbReference type="PANTHER" id="PTHR46114:SF1">
    <property type="entry name" value="ZAD DOMAIN-CONTAINING PROTEIN"/>
    <property type="match status" value="1"/>
</dbReference>
<dbReference type="Proteomes" id="UP000078492">
    <property type="component" value="Unassembled WGS sequence"/>
</dbReference>
<gene>
    <name evidence="1" type="ORF">ALC57_18384</name>
</gene>
<reference evidence="1 2" key="1">
    <citation type="submission" date="2015-09" db="EMBL/GenBank/DDBJ databases">
        <title>Trachymyrmex cornetzi WGS genome.</title>
        <authorList>
            <person name="Nygaard S."/>
            <person name="Hu H."/>
            <person name="Boomsma J."/>
            <person name="Zhang G."/>
        </authorList>
    </citation>
    <scope>NUCLEOTIDE SEQUENCE [LARGE SCALE GENOMIC DNA]</scope>
    <source>
        <strain evidence="1">Tcor2-1</strain>
        <tissue evidence="1">Whole body</tissue>
    </source>
</reference>